<protein>
    <recommendedName>
        <fullName evidence="3">DUF1534 domain-containing protein</fullName>
    </recommendedName>
</protein>
<accession>A0A1H1QWN9</accession>
<evidence type="ECO:0000313" key="2">
    <source>
        <dbReference type="Proteomes" id="UP000182814"/>
    </source>
</evidence>
<organism evidence="1 2">
    <name type="scientific">Pseudomonas lini</name>
    <dbReference type="NCBI Taxonomy" id="163011"/>
    <lineage>
        <taxon>Bacteria</taxon>
        <taxon>Pseudomonadati</taxon>
        <taxon>Pseudomonadota</taxon>
        <taxon>Gammaproteobacteria</taxon>
        <taxon>Pseudomonadales</taxon>
        <taxon>Pseudomonadaceae</taxon>
        <taxon>Pseudomonas</taxon>
    </lineage>
</organism>
<evidence type="ECO:0008006" key="3">
    <source>
        <dbReference type="Google" id="ProtNLM"/>
    </source>
</evidence>
<reference evidence="2" key="1">
    <citation type="submission" date="2016-10" db="EMBL/GenBank/DDBJ databases">
        <authorList>
            <person name="Varghese N."/>
            <person name="Submissions S."/>
        </authorList>
    </citation>
    <scope>NUCLEOTIDE SEQUENCE [LARGE SCALE GENOMIC DNA]</scope>
    <source>
        <strain evidence="2">BS3782</strain>
    </source>
</reference>
<gene>
    <name evidence="1" type="ORF">SAMN04490191_1087</name>
</gene>
<proteinExistence type="predicted"/>
<sequence length="74" mass="8006">MIVPTLLRGNAATDALRSIRKATQSVAGCIPLLRVGTIFQTSFWANTAICSGPIPQQPPKWLAPRFCQSAAHCR</sequence>
<keyword evidence="2" id="KW-1185">Reference proteome</keyword>
<evidence type="ECO:0000313" key="1">
    <source>
        <dbReference type="EMBL" id="SDS27289.1"/>
    </source>
</evidence>
<name>A0A1H1QWN9_9PSED</name>
<dbReference type="EMBL" id="LT629746">
    <property type="protein sequence ID" value="SDS27289.1"/>
    <property type="molecule type" value="Genomic_DNA"/>
</dbReference>
<dbReference type="Proteomes" id="UP000182814">
    <property type="component" value="Chromosome I"/>
</dbReference>
<dbReference type="AlphaFoldDB" id="A0A1H1QWN9"/>